<dbReference type="KEGG" id="vbl:L21SP4_01502"/>
<dbReference type="STRING" id="1307763.L21SP4_01502"/>
<accession>A0A0G3EH50</accession>
<dbReference type="Pfam" id="PF05991">
    <property type="entry name" value="NYN_YacP"/>
    <property type="match status" value="1"/>
</dbReference>
<name>A0A0G3EH50_9BACT</name>
<dbReference type="Proteomes" id="UP000035268">
    <property type="component" value="Chromosome"/>
</dbReference>
<dbReference type="PANTHER" id="PTHR34547">
    <property type="entry name" value="YACP-LIKE NYN DOMAIN PROTEIN"/>
    <property type="match status" value="1"/>
</dbReference>
<keyword evidence="2" id="KW-1185">Reference proteome</keyword>
<dbReference type="PANTHER" id="PTHR34547:SF1">
    <property type="entry name" value="YACP-LIKE NYN DOMAIN PROTEIN"/>
    <property type="match status" value="1"/>
</dbReference>
<dbReference type="EMBL" id="CP010904">
    <property type="protein sequence ID" value="AKJ64747.1"/>
    <property type="molecule type" value="Genomic_DNA"/>
</dbReference>
<gene>
    <name evidence="1" type="ORF">L21SP4_01502</name>
</gene>
<reference evidence="1 2" key="2">
    <citation type="journal article" date="2016" name="ISME J.">
        <title>Characterization of the first cultured representative of Verrucomicrobia subdivision 5 indicates the proposal of a novel phylum.</title>
        <authorList>
            <person name="Spring S."/>
            <person name="Bunk B."/>
            <person name="Sproer C."/>
            <person name="Schumann P."/>
            <person name="Rohde M."/>
            <person name="Tindall B.J."/>
            <person name="Klenk H.P."/>
        </authorList>
    </citation>
    <scope>NUCLEOTIDE SEQUENCE [LARGE SCALE GENOMIC DNA]</scope>
    <source>
        <strain evidence="1 2">L21-Fru-AB</strain>
    </source>
</reference>
<organism evidence="1 2">
    <name type="scientific">Kiritimatiella glycovorans</name>
    <dbReference type="NCBI Taxonomy" id="1307763"/>
    <lineage>
        <taxon>Bacteria</taxon>
        <taxon>Pseudomonadati</taxon>
        <taxon>Kiritimatiellota</taxon>
        <taxon>Kiritimatiellia</taxon>
        <taxon>Kiritimatiellales</taxon>
        <taxon>Kiritimatiellaceae</taxon>
        <taxon>Kiritimatiella</taxon>
    </lineage>
</organism>
<dbReference type="RefSeq" id="WP_052882046.1">
    <property type="nucleotide sequence ID" value="NZ_CP010904.1"/>
</dbReference>
<dbReference type="OrthoDB" id="9792160at2"/>
<dbReference type="InterPro" id="IPR010298">
    <property type="entry name" value="YacP-like"/>
</dbReference>
<evidence type="ECO:0000313" key="2">
    <source>
        <dbReference type="Proteomes" id="UP000035268"/>
    </source>
</evidence>
<proteinExistence type="predicted"/>
<evidence type="ECO:0000313" key="1">
    <source>
        <dbReference type="EMBL" id="AKJ64747.1"/>
    </source>
</evidence>
<protein>
    <submittedName>
        <fullName evidence="1">Putative RNA-binding protein containing a PIN domain protein</fullName>
    </submittedName>
</protein>
<sequence length="157" mass="17839">MFRWLLIDGYNLMHADPDFRDRRGGTFESRRTQFVSHVAKLAPLTAHRATLVFDGRAAAQEPAVRETRGPMDILYSSGSRSADGEIERLVHQDPRPEGIVVVTDDLAEQDSVRAAGAHVLGCAAWLEECRQRERDAVRRCRRRKPFRSPRLGDLFPE</sequence>
<dbReference type="AlphaFoldDB" id="A0A0G3EH50"/>
<reference evidence="2" key="1">
    <citation type="submission" date="2015-02" db="EMBL/GenBank/DDBJ databases">
        <title>Description and complete genome sequence of the first cultured representative of the subdivision 5 of the Verrucomicrobia phylum.</title>
        <authorList>
            <person name="Spring S."/>
            <person name="Bunk B."/>
            <person name="Sproer C."/>
            <person name="Klenk H.-P."/>
        </authorList>
    </citation>
    <scope>NUCLEOTIDE SEQUENCE [LARGE SCALE GENOMIC DNA]</scope>
    <source>
        <strain evidence="2">L21-Fru-AB</strain>
    </source>
</reference>